<keyword evidence="2" id="KW-1185">Reference proteome</keyword>
<evidence type="ECO:0000313" key="1">
    <source>
        <dbReference type="EMBL" id="AFZ22226.1"/>
    </source>
</evidence>
<protein>
    <submittedName>
        <fullName evidence="1">Uncharacterized protein</fullName>
    </submittedName>
</protein>
<dbReference type="Proteomes" id="UP000010471">
    <property type="component" value="Plasmid pMIC7113.04"/>
</dbReference>
<sequence length="357" mass="41552">MRHPAYNFWHQLSEHRREFELKEFDNQESRDFLKYFKNYLGKHSQKLETQEENFINDQCPGFPWLYKMACVDICEKKLTGNSGMTPWHIDVKGMFNKVIKKYVGTSEQLECLKYIAEKPTVEMNEVIDKFGNDVIEWLASNRLVIQLEGHKYAISWDIYRDILNGKEEPFIPFIYIPKHPIGTVIKFFNLIKKQGSKGMPISKVVETSGYKKATINNITRDLYNFGLITRERNQFIAQDNLGNLGNFEIADYLANQLEKHTIIKTIYEKISPGDHMTLSKFRDVVANAPYTKESLNPKTPNDNAARIISWFCFAGLLEYRDQWWIFRPKGHGKDKGNLNNGDVGQLSLFDDLGNDVL</sequence>
<gene>
    <name evidence="1" type="ORF">Mic7113_6661</name>
</gene>
<geneLocation type="plasmid" evidence="1 2">
    <name>pMIC7113.04</name>
</geneLocation>
<proteinExistence type="predicted"/>
<dbReference type="EMBL" id="CP003634">
    <property type="protein sequence ID" value="AFZ22226.1"/>
    <property type="molecule type" value="Genomic_DNA"/>
</dbReference>
<keyword evidence="1" id="KW-0614">Plasmid</keyword>
<name>K9WR05_9CYAN</name>
<dbReference type="OrthoDB" id="437094at2"/>
<evidence type="ECO:0000313" key="2">
    <source>
        <dbReference type="Proteomes" id="UP000010471"/>
    </source>
</evidence>
<dbReference type="RefSeq" id="WP_015211544.1">
    <property type="nucleotide sequence ID" value="NC_019761.1"/>
</dbReference>
<dbReference type="HOGENOM" id="CLU_775707_0_0_3"/>
<accession>K9WR05</accession>
<dbReference type="KEGG" id="mic:Mic7113_6661"/>
<organism evidence="1 2">
    <name type="scientific">Allocoleopsis franciscana PCC 7113</name>
    <dbReference type="NCBI Taxonomy" id="1173027"/>
    <lineage>
        <taxon>Bacteria</taxon>
        <taxon>Bacillati</taxon>
        <taxon>Cyanobacteriota</taxon>
        <taxon>Cyanophyceae</taxon>
        <taxon>Coleofasciculales</taxon>
        <taxon>Coleofasciculaceae</taxon>
        <taxon>Allocoleopsis</taxon>
        <taxon>Allocoleopsis franciscana</taxon>
    </lineage>
</organism>
<reference evidence="1 2" key="1">
    <citation type="submission" date="2012-06" db="EMBL/GenBank/DDBJ databases">
        <title>Finished plasmid 4 of genome of Microcoleus sp. PCC 7113.</title>
        <authorList>
            <consortium name="US DOE Joint Genome Institute"/>
            <person name="Gugger M."/>
            <person name="Coursin T."/>
            <person name="Rippka R."/>
            <person name="Tandeau De Marsac N."/>
            <person name="Huntemann M."/>
            <person name="Wei C.-L."/>
            <person name="Han J."/>
            <person name="Detter J.C."/>
            <person name="Han C."/>
            <person name="Tapia R."/>
            <person name="Chen A."/>
            <person name="Kyrpides N."/>
            <person name="Mavromatis K."/>
            <person name="Markowitz V."/>
            <person name="Szeto E."/>
            <person name="Ivanova N."/>
            <person name="Pagani I."/>
            <person name="Pati A."/>
            <person name="Goodwin L."/>
            <person name="Nordberg H.P."/>
            <person name="Cantor M.N."/>
            <person name="Hua S.X."/>
            <person name="Woyke T."/>
            <person name="Kerfeld C.A."/>
        </authorList>
    </citation>
    <scope>NUCLEOTIDE SEQUENCE [LARGE SCALE GENOMIC DNA]</scope>
    <source>
        <strain evidence="1 2">PCC 7113</strain>
        <plasmid evidence="1 2">pMIC7113.04</plasmid>
    </source>
</reference>
<dbReference type="AlphaFoldDB" id="K9WR05"/>